<comment type="caution">
    <text evidence="1">The sequence shown here is derived from an EMBL/GenBank/DDBJ whole genome shotgun (WGS) entry which is preliminary data.</text>
</comment>
<gene>
    <name evidence="1" type="ORF">CVT26_005297</name>
</gene>
<protein>
    <submittedName>
        <fullName evidence="1">Uncharacterized protein</fullName>
    </submittedName>
</protein>
<keyword evidence="2" id="KW-1185">Reference proteome</keyword>
<evidence type="ECO:0000313" key="1">
    <source>
        <dbReference type="EMBL" id="PPR06091.1"/>
    </source>
</evidence>
<sequence length="175" mass="18482">MSSALGGKSNEWSLPGAGGFVLRAIWYRVGCVGGAGAGAVWVSVRLEREGGGGMGWDGQAAGLWFVQGPRSLRELTMGVSCPKHGWSRSVGAPFALNACTSKPRASDVHARYPALTSTSHRLLLVSLLRYLSHATRSLCSRTPAPVVYATRHSGCFFSPSPTAREVVPRSQEPGG</sequence>
<reference evidence="1 2" key="1">
    <citation type="journal article" date="2018" name="Evol. Lett.">
        <title>Horizontal gene cluster transfer increased hallucinogenic mushroom diversity.</title>
        <authorList>
            <person name="Reynolds H.T."/>
            <person name="Vijayakumar V."/>
            <person name="Gluck-Thaler E."/>
            <person name="Korotkin H.B."/>
            <person name="Matheny P.B."/>
            <person name="Slot J.C."/>
        </authorList>
    </citation>
    <scope>NUCLEOTIDE SEQUENCE [LARGE SCALE GENOMIC DNA]</scope>
    <source>
        <strain evidence="1 2">SRW20</strain>
    </source>
</reference>
<proteinExistence type="predicted"/>
<name>A0A409YSV5_9AGAR</name>
<dbReference type="InParanoid" id="A0A409YSV5"/>
<organism evidence="1 2">
    <name type="scientific">Gymnopilus dilepis</name>
    <dbReference type="NCBI Taxonomy" id="231916"/>
    <lineage>
        <taxon>Eukaryota</taxon>
        <taxon>Fungi</taxon>
        <taxon>Dikarya</taxon>
        <taxon>Basidiomycota</taxon>
        <taxon>Agaricomycotina</taxon>
        <taxon>Agaricomycetes</taxon>
        <taxon>Agaricomycetidae</taxon>
        <taxon>Agaricales</taxon>
        <taxon>Agaricineae</taxon>
        <taxon>Hymenogastraceae</taxon>
        <taxon>Gymnopilus</taxon>
    </lineage>
</organism>
<dbReference type="AlphaFoldDB" id="A0A409YSV5"/>
<dbReference type="Proteomes" id="UP000284706">
    <property type="component" value="Unassembled WGS sequence"/>
</dbReference>
<evidence type="ECO:0000313" key="2">
    <source>
        <dbReference type="Proteomes" id="UP000284706"/>
    </source>
</evidence>
<dbReference type="EMBL" id="NHYE01000378">
    <property type="protein sequence ID" value="PPR06091.1"/>
    <property type="molecule type" value="Genomic_DNA"/>
</dbReference>
<accession>A0A409YSV5</accession>